<feature type="coiled-coil region" evidence="1">
    <location>
        <begin position="72"/>
        <end position="113"/>
    </location>
</feature>
<keyword evidence="4" id="KW-1185">Reference proteome</keyword>
<comment type="caution">
    <text evidence="3">The sequence shown here is derived from an EMBL/GenBank/DDBJ whole genome shotgun (WGS) entry which is preliminary data.</text>
</comment>
<feature type="compositionally biased region" description="Polar residues" evidence="2">
    <location>
        <begin position="489"/>
        <end position="501"/>
    </location>
</feature>
<feature type="region of interest" description="Disordered" evidence="2">
    <location>
        <begin position="489"/>
        <end position="530"/>
    </location>
</feature>
<dbReference type="EMBL" id="CAUOFW020001135">
    <property type="protein sequence ID" value="CAK9141407.1"/>
    <property type="molecule type" value="Genomic_DNA"/>
</dbReference>
<keyword evidence="1" id="KW-0175">Coiled coil</keyword>
<evidence type="ECO:0000256" key="1">
    <source>
        <dbReference type="SAM" id="Coils"/>
    </source>
</evidence>
<dbReference type="Proteomes" id="UP001642360">
    <property type="component" value="Unassembled WGS sequence"/>
</dbReference>
<proteinExistence type="predicted"/>
<dbReference type="PANTHER" id="PTHR34778">
    <property type="entry name" value="OS02G0580700 PROTEIN"/>
    <property type="match status" value="1"/>
</dbReference>
<reference evidence="3 4" key="1">
    <citation type="submission" date="2024-02" db="EMBL/GenBank/DDBJ databases">
        <authorList>
            <person name="Vignale AGUSTIN F."/>
            <person name="Sosa J E."/>
            <person name="Modenutti C."/>
        </authorList>
    </citation>
    <scope>NUCLEOTIDE SEQUENCE [LARGE SCALE GENOMIC DNA]</scope>
</reference>
<accession>A0ABC8RB11</accession>
<evidence type="ECO:0000313" key="4">
    <source>
        <dbReference type="Proteomes" id="UP001642360"/>
    </source>
</evidence>
<gene>
    <name evidence="3" type="ORF">ILEXP_LOCUS8990</name>
</gene>
<dbReference type="PANTHER" id="PTHR34778:SF2">
    <property type="entry name" value="OS02G0580700 PROTEIN"/>
    <property type="match status" value="1"/>
</dbReference>
<feature type="region of interest" description="Disordered" evidence="2">
    <location>
        <begin position="450"/>
        <end position="469"/>
    </location>
</feature>
<evidence type="ECO:0000313" key="3">
    <source>
        <dbReference type="EMBL" id="CAK9141407.1"/>
    </source>
</evidence>
<dbReference type="AlphaFoldDB" id="A0ABC8RB11"/>
<evidence type="ECO:0000256" key="2">
    <source>
        <dbReference type="SAM" id="MobiDB-lite"/>
    </source>
</evidence>
<sequence length="548" mass="61807">MDSDERLTALKKAYADIILNTAKEAAARIMVSEKRALRFQRELYAAKEEALQMLLRLKQMMDSKICEAEIKSSNQQKTIEELEAQLHEAEDIVRDLREELREVQAELERVSNNKVQPPDELDMATPEEKSEIDGLYTSQTLIFPHPQSQHEYIAASNMRNLYLNPGNEGNKCSSSIVHTGNSYMGNPDIPSIILRRKEPELYRNGCTQRIRACKRKALSKALSYSGLSVREDEKGERICTTPTIRACKRKALNKALSLSELINDVKHETSVREDEKDERICTKPTHEADHMCTENKGVHPNSRLGSWYKVQAVTTVCRKRKRVTRKRKYRTISCGFLPEQSMKMAQAPAIPCLGTHSTPVNNNVPSTENSSEMAPRLTSDNTGMSIQLGCAETNGSDAEFVKACDFQSTMVNDDILVDKLLLMRQQIGSTESSGAPIGRMNIEEVDVPLEDSEGSKAPDTTHGVPTQPVPDRIIKYTFQRKRKRVSLTSIEGNNSLETSTFEGKPEEKQTGFVEPQKSSLITESSRDSRRLAQVARQLISLSEKKWWQ</sequence>
<organism evidence="3 4">
    <name type="scientific">Ilex paraguariensis</name>
    <name type="common">yerba mate</name>
    <dbReference type="NCBI Taxonomy" id="185542"/>
    <lineage>
        <taxon>Eukaryota</taxon>
        <taxon>Viridiplantae</taxon>
        <taxon>Streptophyta</taxon>
        <taxon>Embryophyta</taxon>
        <taxon>Tracheophyta</taxon>
        <taxon>Spermatophyta</taxon>
        <taxon>Magnoliopsida</taxon>
        <taxon>eudicotyledons</taxon>
        <taxon>Gunneridae</taxon>
        <taxon>Pentapetalae</taxon>
        <taxon>asterids</taxon>
        <taxon>campanulids</taxon>
        <taxon>Aquifoliales</taxon>
        <taxon>Aquifoliaceae</taxon>
        <taxon>Ilex</taxon>
    </lineage>
</organism>
<protein>
    <submittedName>
        <fullName evidence="3">Uncharacterized protein</fullName>
    </submittedName>
</protein>
<name>A0ABC8RB11_9AQUA</name>